<feature type="transmembrane region" description="Helical" evidence="1">
    <location>
        <begin position="21"/>
        <end position="43"/>
    </location>
</feature>
<organism evidence="2">
    <name type="scientific">bioreactor metagenome</name>
    <dbReference type="NCBI Taxonomy" id="1076179"/>
    <lineage>
        <taxon>unclassified sequences</taxon>
        <taxon>metagenomes</taxon>
        <taxon>ecological metagenomes</taxon>
    </lineage>
</organism>
<keyword evidence="1" id="KW-0472">Membrane</keyword>
<gene>
    <name evidence="2" type="ORF">SDC9_125266</name>
</gene>
<feature type="transmembrane region" description="Helical" evidence="1">
    <location>
        <begin position="55"/>
        <end position="75"/>
    </location>
</feature>
<dbReference type="AlphaFoldDB" id="A0A645CMX7"/>
<comment type="caution">
    <text evidence="2">The sequence shown here is derived from an EMBL/GenBank/DDBJ whole genome shotgun (WGS) entry which is preliminary data.</text>
</comment>
<reference evidence="2" key="1">
    <citation type="submission" date="2019-08" db="EMBL/GenBank/DDBJ databases">
        <authorList>
            <person name="Kucharzyk K."/>
            <person name="Murdoch R.W."/>
            <person name="Higgins S."/>
            <person name="Loffler F."/>
        </authorList>
    </citation>
    <scope>NUCLEOTIDE SEQUENCE</scope>
</reference>
<keyword evidence="1" id="KW-1133">Transmembrane helix</keyword>
<evidence type="ECO:0000313" key="2">
    <source>
        <dbReference type="EMBL" id="MPM78255.1"/>
    </source>
</evidence>
<accession>A0A645CMX7</accession>
<sequence>MYRRRRSEATGDTVAIGWARPIFRYGVGVCAALSFGQLLYTILRDAVGGYGGGAASVPGLAVCMVALGLVGYFAAEMLLQKSFRVLKRSWKGGAVLAAVLVLVCAGFSVDLLGIEKYVPGTDDVQSLNFSIYGVNYINGNITDPETIGRFLSLHQALVEEQPENDWNSENSSYTGLRLDYTLKNGKKLSRDYGFTYESGDALEDGSVLSQMAALMSDPVVRRADLSAQFLNDVDRLTAAEITLYPAQPGGRGQTLNFDADTAQTLLDALEKDIDAGHLGADALDQDAWYANTYSNCLTFYYRVKPDPAYPYRDDSASFDLQFSKHDTFFLAALENAGVDTGSLTTNQQMNDSEGSTGMAKDAYAYDGTAELIPNKYDGPEYEDSADASVGIIGGADGPTAIIVADQPAAADTQEP</sequence>
<keyword evidence="1" id="KW-0812">Transmembrane</keyword>
<feature type="transmembrane region" description="Helical" evidence="1">
    <location>
        <begin position="95"/>
        <end position="114"/>
    </location>
</feature>
<protein>
    <submittedName>
        <fullName evidence="2">Uncharacterized protein</fullName>
    </submittedName>
</protein>
<dbReference type="EMBL" id="VSSQ01028515">
    <property type="protein sequence ID" value="MPM78255.1"/>
    <property type="molecule type" value="Genomic_DNA"/>
</dbReference>
<evidence type="ECO:0000256" key="1">
    <source>
        <dbReference type="SAM" id="Phobius"/>
    </source>
</evidence>
<name>A0A645CMX7_9ZZZZ</name>
<proteinExistence type="predicted"/>